<organism evidence="11">
    <name type="scientific">Bracon brevicornis</name>
    <dbReference type="NCBI Taxonomy" id="1563983"/>
    <lineage>
        <taxon>Eukaryota</taxon>
        <taxon>Metazoa</taxon>
        <taxon>Ecdysozoa</taxon>
        <taxon>Arthropoda</taxon>
        <taxon>Hexapoda</taxon>
        <taxon>Insecta</taxon>
        <taxon>Pterygota</taxon>
        <taxon>Neoptera</taxon>
        <taxon>Endopterygota</taxon>
        <taxon>Hymenoptera</taxon>
        <taxon>Apocrita</taxon>
        <taxon>Ichneumonoidea</taxon>
        <taxon>Braconidae</taxon>
        <taxon>Braconinae</taxon>
        <taxon>Bracon</taxon>
    </lineage>
</organism>
<evidence type="ECO:0000256" key="9">
    <source>
        <dbReference type="ARBA" id="ARBA00023224"/>
    </source>
</evidence>
<feature type="transmembrane region" description="Helical" evidence="10">
    <location>
        <begin position="12"/>
        <end position="36"/>
    </location>
</feature>
<feature type="transmembrane region" description="Helical" evidence="10">
    <location>
        <begin position="56"/>
        <end position="79"/>
    </location>
</feature>
<sequence>MDDTINSYTQRFITLVYGGLTEVSVWYLALSTFFRGIPFGVLPYKAWTPYDYWEPVVYWCTYIQQLITLIVSANLNIGFDTIILGFIMQICTQFNIFRHRIQLAISDFNQMLATMPDHVDHKTLFIYEQNFVDCVKYHLAIFRY</sequence>
<dbReference type="GO" id="GO:0004984">
    <property type="term" value="F:olfactory receptor activity"/>
    <property type="evidence" value="ECO:0007669"/>
    <property type="project" value="InterPro"/>
</dbReference>
<keyword evidence="2" id="KW-1003">Cell membrane</keyword>
<dbReference type="GO" id="GO:0007165">
    <property type="term" value="P:signal transduction"/>
    <property type="evidence" value="ECO:0007669"/>
    <property type="project" value="UniProtKB-KW"/>
</dbReference>
<dbReference type="InterPro" id="IPR004117">
    <property type="entry name" value="7tm6_olfct_rcpt"/>
</dbReference>
<evidence type="ECO:0000256" key="6">
    <source>
        <dbReference type="ARBA" id="ARBA00022989"/>
    </source>
</evidence>
<keyword evidence="3" id="KW-0716">Sensory transduction</keyword>
<keyword evidence="7 10" id="KW-0472">Membrane</keyword>
<accession>A0A6V7JGG1</accession>
<evidence type="ECO:0000256" key="3">
    <source>
        <dbReference type="ARBA" id="ARBA00022606"/>
    </source>
</evidence>
<keyword evidence="8" id="KW-0675">Receptor</keyword>
<evidence type="ECO:0000256" key="4">
    <source>
        <dbReference type="ARBA" id="ARBA00022692"/>
    </source>
</evidence>
<keyword evidence="5" id="KW-0552">Olfaction</keyword>
<protein>
    <recommendedName>
        <fullName evidence="12">Odorant receptor</fullName>
    </recommendedName>
</protein>
<reference evidence="11" key="1">
    <citation type="submission" date="2020-07" db="EMBL/GenBank/DDBJ databases">
        <authorList>
            <person name="Ferguson B K."/>
        </authorList>
    </citation>
    <scope>NUCLEOTIDE SEQUENCE</scope>
    <source>
        <strain evidence="11">L06</strain>
    </source>
</reference>
<evidence type="ECO:0000256" key="5">
    <source>
        <dbReference type="ARBA" id="ARBA00022725"/>
    </source>
</evidence>
<evidence type="ECO:0000256" key="10">
    <source>
        <dbReference type="SAM" id="Phobius"/>
    </source>
</evidence>
<dbReference type="AlphaFoldDB" id="A0A6V7JGG1"/>
<name>A0A6V7JGG1_9HYME</name>
<dbReference type="PANTHER" id="PTHR21137">
    <property type="entry name" value="ODORANT RECEPTOR"/>
    <property type="match status" value="1"/>
</dbReference>
<gene>
    <name evidence="11" type="ORF">BBRV_LOCUS47463</name>
</gene>
<keyword evidence="4 10" id="KW-0812">Transmembrane</keyword>
<proteinExistence type="predicted"/>
<evidence type="ECO:0008006" key="12">
    <source>
        <dbReference type="Google" id="ProtNLM"/>
    </source>
</evidence>
<dbReference type="GO" id="GO:0005886">
    <property type="term" value="C:plasma membrane"/>
    <property type="evidence" value="ECO:0007669"/>
    <property type="project" value="UniProtKB-SubCell"/>
</dbReference>
<keyword evidence="6 10" id="KW-1133">Transmembrane helix</keyword>
<evidence type="ECO:0000256" key="1">
    <source>
        <dbReference type="ARBA" id="ARBA00004651"/>
    </source>
</evidence>
<comment type="subcellular location">
    <subcellularLocation>
        <location evidence="1">Cell membrane</location>
        <topology evidence="1">Multi-pass membrane protein</topology>
    </subcellularLocation>
</comment>
<dbReference type="EMBL" id="CADCXW020000015">
    <property type="protein sequence ID" value="CAD1549095.1"/>
    <property type="molecule type" value="Genomic_DNA"/>
</dbReference>
<dbReference type="PANTHER" id="PTHR21137:SF35">
    <property type="entry name" value="ODORANT RECEPTOR 19A-RELATED"/>
    <property type="match status" value="1"/>
</dbReference>
<dbReference type="Pfam" id="PF02949">
    <property type="entry name" value="7tm_6"/>
    <property type="match status" value="1"/>
</dbReference>
<evidence type="ECO:0000256" key="8">
    <source>
        <dbReference type="ARBA" id="ARBA00023170"/>
    </source>
</evidence>
<evidence type="ECO:0000313" key="11">
    <source>
        <dbReference type="EMBL" id="CAD1549095.1"/>
    </source>
</evidence>
<evidence type="ECO:0000256" key="2">
    <source>
        <dbReference type="ARBA" id="ARBA00022475"/>
    </source>
</evidence>
<keyword evidence="9" id="KW-0807">Transducer</keyword>
<dbReference type="GO" id="GO:0005549">
    <property type="term" value="F:odorant binding"/>
    <property type="evidence" value="ECO:0007669"/>
    <property type="project" value="InterPro"/>
</dbReference>
<evidence type="ECO:0000256" key="7">
    <source>
        <dbReference type="ARBA" id="ARBA00023136"/>
    </source>
</evidence>